<dbReference type="EMBL" id="ML736764">
    <property type="protein sequence ID" value="KAE8404896.1"/>
    <property type="molecule type" value="Genomic_DNA"/>
</dbReference>
<evidence type="ECO:0000313" key="4">
    <source>
        <dbReference type="Proteomes" id="UP000325579"/>
    </source>
</evidence>
<dbReference type="PANTHER" id="PTHR37014">
    <property type="entry name" value="EXPRESSION LETHALITY PROTEIN HEL10, PUTATIVE (AFU_ORTHOLOGUE AFUA_1G06580)-RELATED"/>
    <property type="match status" value="1"/>
</dbReference>
<evidence type="ECO:0000259" key="2">
    <source>
        <dbReference type="SMART" id="SM01111"/>
    </source>
</evidence>
<protein>
    <submittedName>
        <fullName evidence="3">CVNH domain-containing protein</fullName>
    </submittedName>
</protein>
<feature type="compositionally biased region" description="Low complexity" evidence="1">
    <location>
        <begin position="204"/>
        <end position="231"/>
    </location>
</feature>
<dbReference type="OrthoDB" id="2441380at2759"/>
<feature type="region of interest" description="Disordered" evidence="1">
    <location>
        <begin position="1"/>
        <end position="161"/>
    </location>
</feature>
<dbReference type="InterPro" id="IPR036673">
    <property type="entry name" value="Cyanovirin-N_sf"/>
</dbReference>
<feature type="compositionally biased region" description="Polar residues" evidence="1">
    <location>
        <begin position="88"/>
        <end position="98"/>
    </location>
</feature>
<organism evidence="3 4">
    <name type="scientific">Aspergillus pseudonomiae</name>
    <dbReference type="NCBI Taxonomy" id="1506151"/>
    <lineage>
        <taxon>Eukaryota</taxon>
        <taxon>Fungi</taxon>
        <taxon>Dikarya</taxon>
        <taxon>Ascomycota</taxon>
        <taxon>Pezizomycotina</taxon>
        <taxon>Eurotiomycetes</taxon>
        <taxon>Eurotiomycetidae</taxon>
        <taxon>Eurotiales</taxon>
        <taxon>Aspergillaceae</taxon>
        <taxon>Aspergillus</taxon>
        <taxon>Aspergillus subgen. Circumdati</taxon>
    </lineage>
</organism>
<feature type="compositionally biased region" description="Polar residues" evidence="1">
    <location>
        <begin position="53"/>
        <end position="80"/>
    </location>
</feature>
<dbReference type="RefSeq" id="XP_031942215.1">
    <property type="nucleotide sequence ID" value="XM_032078220.1"/>
</dbReference>
<proteinExistence type="predicted"/>
<reference evidence="3 4" key="1">
    <citation type="submission" date="2019-04" db="EMBL/GenBank/DDBJ databases">
        <authorList>
            <consortium name="DOE Joint Genome Institute"/>
            <person name="Mondo S."/>
            <person name="Kjaerbolling I."/>
            <person name="Vesth T."/>
            <person name="Frisvad J.C."/>
            <person name="Nybo J.L."/>
            <person name="Theobald S."/>
            <person name="Kildgaard S."/>
            <person name="Isbrandt T."/>
            <person name="Kuo A."/>
            <person name="Sato A."/>
            <person name="Lyhne E.K."/>
            <person name="Kogle M.E."/>
            <person name="Wiebenga A."/>
            <person name="Kun R.S."/>
            <person name="Lubbers R.J."/>
            <person name="Makela M.R."/>
            <person name="Barry K."/>
            <person name="Chovatia M."/>
            <person name="Clum A."/>
            <person name="Daum C."/>
            <person name="Haridas S."/>
            <person name="He G."/>
            <person name="LaButti K."/>
            <person name="Lipzen A."/>
            <person name="Riley R."/>
            <person name="Salamov A."/>
            <person name="Simmons B.A."/>
            <person name="Magnuson J.K."/>
            <person name="Henrissat B."/>
            <person name="Mortensen U.H."/>
            <person name="Larsen T.O."/>
            <person name="Devries R.P."/>
            <person name="Grigoriev I.V."/>
            <person name="Machida M."/>
            <person name="Baker S.E."/>
            <person name="Andersen M.R."/>
            <person name="Cantor M.N."/>
            <person name="Hua S.X."/>
        </authorList>
    </citation>
    <scope>NUCLEOTIDE SEQUENCE [LARGE SCALE GENOMIC DNA]</scope>
    <source>
        <strain evidence="3 4">CBS 119388</strain>
    </source>
</reference>
<evidence type="ECO:0000313" key="3">
    <source>
        <dbReference type="EMBL" id="KAE8404896.1"/>
    </source>
</evidence>
<accession>A0A5N7DEL4</accession>
<evidence type="ECO:0000256" key="1">
    <source>
        <dbReference type="SAM" id="MobiDB-lite"/>
    </source>
</evidence>
<dbReference type="Gene3D" id="2.30.60.10">
    <property type="entry name" value="Cyanovirin-N"/>
    <property type="match status" value="1"/>
</dbReference>
<feature type="domain" description="Cyanovirin-N" evidence="2">
    <location>
        <begin position="252"/>
        <end position="352"/>
    </location>
</feature>
<keyword evidence="4" id="KW-1185">Reference proteome</keyword>
<dbReference type="GeneID" id="43662911"/>
<sequence>MTMRDYPSGDQQPPTGYGYGANNYPPNRQGNPSPPSFNPQNNSGYPPYPPSGANPSETNYNYNSGNQSYPAQSGYPQSQPWAGPSPSPGNYYQQPDNRSYQNPPYGGQPPYSPSSPQQAGYGQHPPPYSPQPTGSTDTPNAEPEEKDRGFLGAVAGGAAGAYGGHKVNHGFLGAIGGAISGSVAQDAMKKHKEKKEEEEKKKQWAAQQAAAQKHAQQQAQLQAEQQAQQHAMLSQPPHHGPPRHDSTPLRGNFSASSRDIRLERGHELVAHCGAISGQMCPSSIPLNSVLSNQFGKLVWARNGNFAASARNIRLVEGGKVLEAELANGRGGWDRSWVRLDERISNQNGNLVFLD</sequence>
<dbReference type="AlphaFoldDB" id="A0A5N7DEL4"/>
<dbReference type="SUPFAM" id="SSF51322">
    <property type="entry name" value="Cyanovirin-N"/>
    <property type="match status" value="1"/>
</dbReference>
<dbReference type="PANTHER" id="PTHR37014:SF8">
    <property type="entry name" value="RICH PROTEIN, PUTATIVE (AFU_ORTHOLOGUE AFUA_7G04870)-RELATED"/>
    <property type="match status" value="1"/>
</dbReference>
<dbReference type="Pfam" id="PF08881">
    <property type="entry name" value="CVNH"/>
    <property type="match status" value="1"/>
</dbReference>
<gene>
    <name evidence="3" type="ORF">BDV37DRAFT_103241</name>
</gene>
<dbReference type="Proteomes" id="UP000325579">
    <property type="component" value="Unassembled WGS sequence"/>
</dbReference>
<name>A0A5N7DEL4_9EURO</name>
<dbReference type="SMART" id="SM01111">
    <property type="entry name" value="CVNH"/>
    <property type="match status" value="1"/>
</dbReference>
<feature type="region of interest" description="Disordered" evidence="1">
    <location>
        <begin position="186"/>
        <end position="253"/>
    </location>
</feature>
<dbReference type="InterPro" id="IPR011058">
    <property type="entry name" value="Cyanovirin-N"/>
</dbReference>